<accession>A0A7S1FPQ0</accession>
<gene>
    <name evidence="2" type="ORF">CHYS00102_LOCUS8953</name>
</gene>
<evidence type="ECO:0000256" key="1">
    <source>
        <dbReference type="SAM" id="MobiDB-lite"/>
    </source>
</evidence>
<evidence type="ECO:0000313" key="2">
    <source>
        <dbReference type="EMBL" id="CAD8881765.1"/>
    </source>
</evidence>
<proteinExistence type="predicted"/>
<sequence length="147" mass="17068">MSSHSSLCFYSDHNSDNYITEEGNMLESFTSPNTYLHEEFDEVDREYRDEKENWGSNFRKRLSSNGVRNHHAPLCNRSESPASTGHRKRSSFEKYSNCTTFICTPRTPLSDITSEINTPKCRIPFRKQINFNSSTHASGMKTLRNMR</sequence>
<dbReference type="AlphaFoldDB" id="A0A7S1FPQ0"/>
<feature type="region of interest" description="Disordered" evidence="1">
    <location>
        <begin position="69"/>
        <end position="91"/>
    </location>
</feature>
<reference evidence="2" key="1">
    <citation type="submission" date="2021-01" db="EMBL/GenBank/DDBJ databases">
        <authorList>
            <person name="Corre E."/>
            <person name="Pelletier E."/>
            <person name="Niang G."/>
            <person name="Scheremetjew M."/>
            <person name="Finn R."/>
            <person name="Kale V."/>
            <person name="Holt S."/>
            <person name="Cochrane G."/>
            <person name="Meng A."/>
            <person name="Brown T."/>
            <person name="Cohen L."/>
        </authorList>
    </citation>
    <scope>NUCLEOTIDE SEQUENCE</scope>
    <source>
        <strain evidence="2">308</strain>
    </source>
</reference>
<organism evidence="2">
    <name type="scientific">Corethron hystrix</name>
    <dbReference type="NCBI Taxonomy" id="216773"/>
    <lineage>
        <taxon>Eukaryota</taxon>
        <taxon>Sar</taxon>
        <taxon>Stramenopiles</taxon>
        <taxon>Ochrophyta</taxon>
        <taxon>Bacillariophyta</taxon>
        <taxon>Coscinodiscophyceae</taxon>
        <taxon>Corethrophycidae</taxon>
        <taxon>Corethrales</taxon>
        <taxon>Corethraceae</taxon>
        <taxon>Corethron</taxon>
    </lineage>
</organism>
<protein>
    <submittedName>
        <fullName evidence="2">Uncharacterized protein</fullName>
    </submittedName>
</protein>
<dbReference type="EMBL" id="HBFR01012422">
    <property type="protein sequence ID" value="CAD8881765.1"/>
    <property type="molecule type" value="Transcribed_RNA"/>
</dbReference>
<name>A0A7S1FPQ0_9STRA</name>